<reference evidence="4 5" key="1">
    <citation type="submission" date="2016-01" db="EMBL/GenBank/DDBJ databases">
        <authorList>
            <person name="McClelland M."/>
            <person name="Jain A."/>
            <person name="Saraogi P."/>
            <person name="Mendelson R."/>
            <person name="Westerman R."/>
            <person name="SanMiguel P."/>
            <person name="Csonka L."/>
        </authorList>
    </citation>
    <scope>NUCLEOTIDE SEQUENCE [LARGE SCALE GENOMIC DNA]</scope>
    <source>
        <strain evidence="4 5">PE8-15</strain>
    </source>
</reference>
<dbReference type="Gene3D" id="3.20.20.370">
    <property type="entry name" value="Glycoside hydrolase/deacetylase"/>
    <property type="match status" value="1"/>
</dbReference>
<accession>A0A109G2C9</accession>
<dbReference type="RefSeq" id="WP_060750977.1">
    <property type="nucleotide sequence ID" value="NZ_LRPH01000070.1"/>
</dbReference>
<gene>
    <name evidence="4" type="ORF">AWW70_19140</name>
</gene>
<dbReference type="InterPro" id="IPR050248">
    <property type="entry name" value="Polysacc_deacetylase_ArnD"/>
</dbReference>
<dbReference type="GO" id="GO:0046872">
    <property type="term" value="F:metal ion binding"/>
    <property type="evidence" value="ECO:0007669"/>
    <property type="project" value="UniProtKB-KW"/>
</dbReference>
<dbReference type="GO" id="GO:0016020">
    <property type="term" value="C:membrane"/>
    <property type="evidence" value="ECO:0007669"/>
    <property type="project" value="TreeGrafter"/>
</dbReference>
<organism evidence="4 5">
    <name type="scientific">Bacillus mycoides</name>
    <dbReference type="NCBI Taxonomy" id="1405"/>
    <lineage>
        <taxon>Bacteria</taxon>
        <taxon>Bacillati</taxon>
        <taxon>Bacillota</taxon>
        <taxon>Bacilli</taxon>
        <taxon>Bacillales</taxon>
        <taxon>Bacillaceae</taxon>
        <taxon>Bacillus</taxon>
        <taxon>Bacillus cereus group</taxon>
    </lineage>
</organism>
<evidence type="ECO:0000313" key="5">
    <source>
        <dbReference type="Proteomes" id="UP000065797"/>
    </source>
</evidence>
<dbReference type="AlphaFoldDB" id="A0A109G2C9"/>
<sequence>MDKNKVYDFFPIVAKQNSQFRNTNQSINPIYFGQPDKYLISIIINVSWGNQYVLELLEIMKNYNCKFTFFLEGLWIHKYPHLARKIRDQGHEIGSHAYSHLDMRGLTDDYIKWELKSTNEILFKELKVTPKFFTPPYAACNERIVEIASQEGMTTIISSLDTLDWSTNHADEIIDKVNSNVKNGSIILIHPTEVTVKALPNILKLILNRNFNICTVSKLLSL</sequence>
<proteinExistence type="predicted"/>
<evidence type="ECO:0000259" key="3">
    <source>
        <dbReference type="PROSITE" id="PS51677"/>
    </source>
</evidence>
<keyword evidence="1" id="KW-0479">Metal-binding</keyword>
<dbReference type="PROSITE" id="PS51677">
    <property type="entry name" value="NODB"/>
    <property type="match status" value="1"/>
</dbReference>
<comment type="caution">
    <text evidence="4">The sequence shown here is derived from an EMBL/GenBank/DDBJ whole genome shotgun (WGS) entry which is preliminary data.</text>
</comment>
<dbReference type="Proteomes" id="UP000065797">
    <property type="component" value="Unassembled WGS sequence"/>
</dbReference>
<dbReference type="InterPro" id="IPR002509">
    <property type="entry name" value="NODB_dom"/>
</dbReference>
<keyword evidence="2" id="KW-0378">Hydrolase</keyword>
<evidence type="ECO:0000256" key="1">
    <source>
        <dbReference type="ARBA" id="ARBA00022723"/>
    </source>
</evidence>
<evidence type="ECO:0000313" key="4">
    <source>
        <dbReference type="EMBL" id="KWU58952.1"/>
    </source>
</evidence>
<protein>
    <recommendedName>
        <fullName evidence="3">NodB homology domain-containing protein</fullName>
    </recommendedName>
</protein>
<dbReference type="InterPro" id="IPR011330">
    <property type="entry name" value="Glyco_hydro/deAcase_b/a-brl"/>
</dbReference>
<dbReference type="SUPFAM" id="SSF88713">
    <property type="entry name" value="Glycoside hydrolase/deacetylase"/>
    <property type="match status" value="1"/>
</dbReference>
<dbReference type="GO" id="GO:0016810">
    <property type="term" value="F:hydrolase activity, acting on carbon-nitrogen (but not peptide) bonds"/>
    <property type="evidence" value="ECO:0007669"/>
    <property type="project" value="InterPro"/>
</dbReference>
<dbReference type="GO" id="GO:0005975">
    <property type="term" value="P:carbohydrate metabolic process"/>
    <property type="evidence" value="ECO:0007669"/>
    <property type="project" value="InterPro"/>
</dbReference>
<feature type="domain" description="NodB homology" evidence="3">
    <location>
        <begin position="38"/>
        <end position="214"/>
    </location>
</feature>
<dbReference type="Pfam" id="PF01522">
    <property type="entry name" value="Polysacc_deac_1"/>
    <property type="match status" value="1"/>
</dbReference>
<dbReference type="PANTHER" id="PTHR10587">
    <property type="entry name" value="GLYCOSYL TRANSFERASE-RELATED"/>
    <property type="match status" value="1"/>
</dbReference>
<dbReference type="PANTHER" id="PTHR10587:SF133">
    <property type="entry name" value="CHITIN DEACETYLASE 1-RELATED"/>
    <property type="match status" value="1"/>
</dbReference>
<evidence type="ECO:0000256" key="2">
    <source>
        <dbReference type="ARBA" id="ARBA00022801"/>
    </source>
</evidence>
<name>A0A109G2C9_BACMY</name>
<dbReference type="EMBL" id="LRPH01000070">
    <property type="protein sequence ID" value="KWU58952.1"/>
    <property type="molecule type" value="Genomic_DNA"/>
</dbReference>